<reference evidence="3 5" key="3">
    <citation type="submission" date="2019-08" db="EMBL/GenBank/DDBJ databases">
        <authorList>
            <person name="Kuhnert P."/>
        </authorList>
    </citation>
    <scope>NUCLEOTIDE SEQUENCE [LARGE SCALE GENOMIC DNA]</scope>
    <source>
        <strain evidence="3 5">B36.5</strain>
    </source>
</reference>
<protein>
    <submittedName>
        <fullName evidence="2">Uncharacterized protein</fullName>
    </submittedName>
</protein>
<reference evidence="4" key="1">
    <citation type="submission" date="2015-01" db="EMBL/GenBank/DDBJ databases">
        <authorList>
            <person name="Manzoor Shahid"/>
            <person name="Zubair Saima"/>
        </authorList>
    </citation>
    <scope>NUCLEOTIDE SEQUENCE [LARGE SCALE GENOMIC DNA]</scope>
    <source>
        <strain evidence="4">V1</strain>
    </source>
</reference>
<gene>
    <name evidence="3" type="ORF">FUT82_08410</name>
    <name evidence="2" type="ORF">TPHV1_40167</name>
</gene>
<feature type="region of interest" description="Disordered" evidence="1">
    <location>
        <begin position="77"/>
        <end position="106"/>
    </location>
</feature>
<dbReference type="GeneID" id="57752883"/>
<keyword evidence="4" id="KW-1185">Reference proteome</keyword>
<evidence type="ECO:0000256" key="1">
    <source>
        <dbReference type="SAM" id="MobiDB-lite"/>
    </source>
</evidence>
<evidence type="ECO:0000313" key="3">
    <source>
        <dbReference type="EMBL" id="QEJ98016.1"/>
    </source>
</evidence>
<dbReference type="Proteomes" id="UP000042527">
    <property type="component" value="Unassembled WGS sequence"/>
</dbReference>
<dbReference type="EMBL" id="CP042817">
    <property type="protein sequence ID" value="QEJ98016.1"/>
    <property type="molecule type" value="Genomic_DNA"/>
</dbReference>
<evidence type="ECO:0000313" key="4">
    <source>
        <dbReference type="Proteomes" id="UP000042527"/>
    </source>
</evidence>
<proteinExistence type="predicted"/>
<reference evidence="2" key="2">
    <citation type="submission" date="2015-01" db="EMBL/GenBank/DDBJ databases">
        <authorList>
            <person name="Xiang T."/>
            <person name="Song Y."/>
            <person name="Huang L."/>
            <person name="Wang B."/>
            <person name="Wu P."/>
        </authorList>
    </citation>
    <scope>NUCLEOTIDE SEQUENCE [LARGE SCALE GENOMIC DNA]</scope>
    <source>
        <strain evidence="2">V1</strain>
    </source>
</reference>
<sequence>MTKNYITLNSEKLQILIQMLTKDAVRSIILSARIKIDMKIDLEKELAVFKPSGDEELITTNTPVPTGWSMLKDLKKKLKSSKQNKKNPSASNKNFTHKEIPSKKDS</sequence>
<dbReference type="RefSeq" id="WP_024753412.1">
    <property type="nucleotide sequence ID" value="NZ_CDNC01000034.1"/>
</dbReference>
<evidence type="ECO:0000313" key="2">
    <source>
        <dbReference type="EMBL" id="CEM62664.1"/>
    </source>
</evidence>
<dbReference type="EMBL" id="CDNC01000034">
    <property type="protein sequence ID" value="CEM62664.1"/>
    <property type="molecule type" value="Genomic_DNA"/>
</dbReference>
<evidence type="ECO:0000313" key="5">
    <source>
        <dbReference type="Proteomes" id="UP000323594"/>
    </source>
</evidence>
<dbReference type="Proteomes" id="UP000323594">
    <property type="component" value="Chromosome"/>
</dbReference>
<organism evidence="2 4">
    <name type="scientific">Treponema phagedenis</name>
    <dbReference type="NCBI Taxonomy" id="162"/>
    <lineage>
        <taxon>Bacteria</taxon>
        <taxon>Pseudomonadati</taxon>
        <taxon>Spirochaetota</taxon>
        <taxon>Spirochaetia</taxon>
        <taxon>Spirochaetales</taxon>
        <taxon>Treponemataceae</taxon>
        <taxon>Treponema</taxon>
    </lineage>
</organism>
<dbReference type="AlphaFoldDB" id="A0A0B7GVG1"/>
<accession>A0A0B7GVG1</accession>
<name>A0A0B7GVG1_TREPH</name>
<feature type="compositionally biased region" description="Basic and acidic residues" evidence="1">
    <location>
        <begin position="96"/>
        <end position="106"/>
    </location>
</feature>